<dbReference type="Pfam" id="PF20706">
    <property type="entry name" value="GT4-conflict"/>
    <property type="match status" value="1"/>
</dbReference>
<proteinExistence type="predicted"/>
<dbReference type="RefSeq" id="WP_174397973.1">
    <property type="nucleotide sequence ID" value="NZ_VBSB01000007.1"/>
</dbReference>
<comment type="caution">
    <text evidence="3">The sequence shown here is derived from an EMBL/GenBank/DDBJ whole genome shotgun (WGS) entry which is preliminary data.</text>
</comment>
<evidence type="ECO:0000313" key="3">
    <source>
        <dbReference type="EMBL" id="NTY60115.1"/>
    </source>
</evidence>
<keyword evidence="4" id="KW-1185">Reference proteome</keyword>
<evidence type="ECO:0000313" key="4">
    <source>
        <dbReference type="Proteomes" id="UP000708347"/>
    </source>
</evidence>
<dbReference type="PANTHER" id="PTHR12526:SF510">
    <property type="entry name" value="D-INOSITOL 3-PHOSPHATE GLYCOSYLTRANSFERASE"/>
    <property type="match status" value="1"/>
</dbReference>
<dbReference type="PANTHER" id="PTHR12526">
    <property type="entry name" value="GLYCOSYLTRANSFERASE"/>
    <property type="match status" value="1"/>
</dbReference>
<dbReference type="CDD" id="cd03801">
    <property type="entry name" value="GT4_PimA-like"/>
    <property type="match status" value="1"/>
</dbReference>
<accession>A0ABX2JRN6</accession>
<gene>
    <name evidence="3" type="ORF">FEG63_11220</name>
</gene>
<evidence type="ECO:0000256" key="2">
    <source>
        <dbReference type="ARBA" id="ARBA00022679"/>
    </source>
</evidence>
<organism evidence="3 4">
    <name type="scientific">Mycolicibacterium sphagni</name>
    <dbReference type="NCBI Taxonomy" id="1786"/>
    <lineage>
        <taxon>Bacteria</taxon>
        <taxon>Bacillati</taxon>
        <taxon>Actinomycetota</taxon>
        <taxon>Actinomycetes</taxon>
        <taxon>Mycobacteriales</taxon>
        <taxon>Mycobacteriaceae</taxon>
        <taxon>Mycolicibacterium</taxon>
    </lineage>
</organism>
<dbReference type="Proteomes" id="UP000708347">
    <property type="component" value="Unassembled WGS sequence"/>
</dbReference>
<dbReference type="SUPFAM" id="SSF53756">
    <property type="entry name" value="UDP-Glycosyltransferase/glycogen phosphorylase"/>
    <property type="match status" value="1"/>
</dbReference>
<keyword evidence="2" id="KW-0808">Transferase</keyword>
<dbReference type="Gene3D" id="3.40.50.2000">
    <property type="entry name" value="Glycogen Phosphorylase B"/>
    <property type="match status" value="2"/>
</dbReference>
<dbReference type="EMBL" id="VBSB01000007">
    <property type="protein sequence ID" value="NTY60115.1"/>
    <property type="molecule type" value="Genomic_DNA"/>
</dbReference>
<protein>
    <submittedName>
        <fullName evidence="3">Glycosyltransferase</fullName>
    </submittedName>
</protein>
<name>A0ABX2JRN6_9MYCO</name>
<keyword evidence="1" id="KW-0328">Glycosyltransferase</keyword>
<evidence type="ECO:0000256" key="1">
    <source>
        <dbReference type="ARBA" id="ARBA00022676"/>
    </source>
</evidence>
<sequence>MEPPSVEQQLISVLTRPEPTLGFTGERYAALERLLVDLFGGQQPERMGPLRRPDVVIPRPGATPVALEVKVFSSQSFKKNRSNRVADLLSSAVETRRAFRGEVTLGAVLLTADAPDNRSVGVIRGRDSAEMAERLLRADDGAGYDTVLFGSANPAHSHLRWRFFAAATSEEPPTDLTTDSTAEVLELLRSQGSTARTQPAPRPVYRNQRIMLVSDEWRSGRGGISTLNRELAAALATAGADVSVLVPKTSDEDIRAASEVNVAIVTPARVPGLSDFETLLLPPVFADREWVPDIIIGHGRVLGPYAAAQQQFFPRARRVHLVHTDSEQLEAAKEQPGGDSHMRIADDRRNLERELARSADLVVGIGPLLTATISDALIGSAPVPKVIDVVPGLRSAFDAAAAQPPVHNRVLIVGRADDFQSKGIDIAANAMLQVVDGWPPSRPHRPALIIRGVPDEAAKQVKAQLDDILENQVGCYLRPYCDEEAEVVRDFAQARMLLMPSRHEGFGLSAYEAIASGIPVLISAESGLAEFLRGLRIRSAEPSILTTRNTSTRLAIDVWATAIQRVLDDPESARAQARELRRELRDNVSWEQAAEKLLAELK</sequence>
<reference evidence="3 4" key="1">
    <citation type="submission" date="2019-05" db="EMBL/GenBank/DDBJ databases">
        <title>Mycolicibacterium sphagni ENV482 genome assembly.</title>
        <authorList>
            <person name="Chen W."/>
            <person name="Faulkner N.W."/>
            <person name="Hyman M.R."/>
        </authorList>
    </citation>
    <scope>NUCLEOTIDE SEQUENCE [LARGE SCALE GENOMIC DNA]</scope>
    <source>
        <strain evidence="3 4">ENV482</strain>
    </source>
</reference>